<protein>
    <recommendedName>
        <fullName evidence="6">ABC transporter domain-containing protein</fullName>
    </recommendedName>
</protein>
<dbReference type="InterPro" id="IPR027417">
    <property type="entry name" value="P-loop_NTPase"/>
</dbReference>
<dbReference type="PANTHER" id="PTHR19211">
    <property type="entry name" value="ATP-BINDING TRANSPORT PROTEIN-RELATED"/>
    <property type="match status" value="1"/>
</dbReference>
<evidence type="ECO:0000256" key="5">
    <source>
        <dbReference type="SAM" id="MobiDB-lite"/>
    </source>
</evidence>
<dbReference type="InterPro" id="IPR003593">
    <property type="entry name" value="AAA+_ATPase"/>
</dbReference>
<gene>
    <name evidence="7" type="ORF">A7979_01700</name>
</gene>
<keyword evidence="2" id="KW-0547">Nucleotide-binding</keyword>
<comment type="caution">
    <text evidence="7">The sequence shown here is derived from an EMBL/GenBank/DDBJ whole genome shotgun (WGS) entry which is preliminary data.</text>
</comment>
<dbReference type="GO" id="GO:0005524">
    <property type="term" value="F:ATP binding"/>
    <property type="evidence" value="ECO:0007669"/>
    <property type="project" value="UniProtKB-KW"/>
</dbReference>
<dbReference type="GO" id="GO:0016887">
    <property type="term" value="F:ATP hydrolysis activity"/>
    <property type="evidence" value="ECO:0007669"/>
    <property type="project" value="InterPro"/>
</dbReference>
<sequence length="563" mass="60933">MPISVPENHLSFNNLSLTWPDGTPCFKNLTGAISAPVTALIGDNGSGKSTLLKLLAGTLEPTSGSIIRPGTVAYLPQDLGLTPQTTIADLFGITDILDALTALEAGDYSEELYDRIADKWDAAEQAQAALAASNFTPALVTTDARTLMRRTVSTLSGGEAVTVALTALVATSPGVLLLDEPTNNLDTDARTTLYRLLDTLPCPVLLVSHDRDLLERVDEVLELRQGALRSFTGNYSAYQQAIDREQDAAARHLREAKQVERQENRERIEAETKLARAARAGATAQASRRGSRMSMGLAASSAQRSAAKVRQTHQGRLDAATAIRQARERDIREDKAIYLDLPDTRVPAGKRVLELTLRQGSSMDIPVHHIEQEQAPNGAETAPPLPENVIVQGPERLRLAGANGSGKSTQLRAIMGDAQAADTARYTCDYRVANTGYLPQRLALPQDQSMLQLVMTADPTLTEQQVRDDLARLLFRRERVHLPVGVLSGGERFRVALATVLLSSPAPQLLILDEPTNNLDMDSVDWLVQALASYEGALLVVSHDQAFCTQLGLTGVLTLPKNH</sequence>
<dbReference type="EMBL" id="LXWF01000011">
    <property type="protein sequence ID" value="ORC22307.1"/>
    <property type="molecule type" value="Genomic_DNA"/>
</dbReference>
<feature type="coiled-coil region" evidence="4">
    <location>
        <begin position="242"/>
        <end position="273"/>
    </location>
</feature>
<dbReference type="Gene3D" id="3.40.50.300">
    <property type="entry name" value="P-loop containing nucleotide triphosphate hydrolases"/>
    <property type="match status" value="2"/>
</dbReference>
<evidence type="ECO:0000313" key="7">
    <source>
        <dbReference type="EMBL" id="ORC22307.1"/>
    </source>
</evidence>
<evidence type="ECO:0000256" key="1">
    <source>
        <dbReference type="ARBA" id="ARBA00022737"/>
    </source>
</evidence>
<dbReference type="SUPFAM" id="SSF52540">
    <property type="entry name" value="P-loop containing nucleoside triphosphate hydrolases"/>
    <property type="match status" value="2"/>
</dbReference>
<feature type="compositionally biased region" description="Low complexity" evidence="5">
    <location>
        <begin position="276"/>
        <end position="288"/>
    </location>
</feature>
<dbReference type="RefSeq" id="WP_083091287.1">
    <property type="nucleotide sequence ID" value="NZ_LXWF01000011.1"/>
</dbReference>
<evidence type="ECO:0000259" key="6">
    <source>
        <dbReference type="PROSITE" id="PS50893"/>
    </source>
</evidence>
<feature type="region of interest" description="Disordered" evidence="5">
    <location>
        <begin position="276"/>
        <end position="317"/>
    </location>
</feature>
<reference evidence="7 8" key="1">
    <citation type="submission" date="2016-05" db="EMBL/GenBank/DDBJ databases">
        <title>Draft genome sequence of a porcine commensal Rothia nasimurium.</title>
        <authorList>
            <person name="Gaiser R.A."/>
            <person name="Van Baarlen P."/>
            <person name="Wells J.M."/>
        </authorList>
    </citation>
    <scope>NUCLEOTIDE SEQUENCE [LARGE SCALE GENOMIC DNA]</scope>
    <source>
        <strain evidence="7 8">PT-32</strain>
    </source>
</reference>
<feature type="domain" description="ABC transporter" evidence="6">
    <location>
        <begin position="10"/>
        <end position="250"/>
    </location>
</feature>
<evidence type="ECO:0000313" key="8">
    <source>
        <dbReference type="Proteomes" id="UP000192359"/>
    </source>
</evidence>
<keyword evidence="3" id="KW-0067">ATP-binding</keyword>
<name>A0A1Y1RR89_9MICC</name>
<keyword evidence="4" id="KW-0175">Coiled coil</keyword>
<dbReference type="InterPro" id="IPR003439">
    <property type="entry name" value="ABC_transporter-like_ATP-bd"/>
</dbReference>
<keyword evidence="8" id="KW-1185">Reference proteome</keyword>
<keyword evidence="1" id="KW-0677">Repeat</keyword>
<dbReference type="AlphaFoldDB" id="A0A1Y1RR89"/>
<dbReference type="Proteomes" id="UP000192359">
    <property type="component" value="Unassembled WGS sequence"/>
</dbReference>
<evidence type="ECO:0000256" key="2">
    <source>
        <dbReference type="ARBA" id="ARBA00022741"/>
    </source>
</evidence>
<dbReference type="OrthoDB" id="3239744at2"/>
<proteinExistence type="predicted"/>
<dbReference type="PANTHER" id="PTHR19211:SF6">
    <property type="entry name" value="BLL7188 PROTEIN"/>
    <property type="match status" value="1"/>
</dbReference>
<dbReference type="InterPro" id="IPR050611">
    <property type="entry name" value="ABCF"/>
</dbReference>
<evidence type="ECO:0000256" key="4">
    <source>
        <dbReference type="SAM" id="Coils"/>
    </source>
</evidence>
<organism evidence="7 8">
    <name type="scientific">Rothia nasimurium</name>
    <dbReference type="NCBI Taxonomy" id="85336"/>
    <lineage>
        <taxon>Bacteria</taxon>
        <taxon>Bacillati</taxon>
        <taxon>Actinomycetota</taxon>
        <taxon>Actinomycetes</taxon>
        <taxon>Micrococcales</taxon>
        <taxon>Micrococcaceae</taxon>
        <taxon>Rothia</taxon>
    </lineage>
</organism>
<dbReference type="PROSITE" id="PS50893">
    <property type="entry name" value="ABC_TRANSPORTER_2"/>
    <property type="match status" value="1"/>
</dbReference>
<accession>A0A1Y1RR89</accession>
<dbReference type="Pfam" id="PF00005">
    <property type="entry name" value="ABC_tran"/>
    <property type="match status" value="2"/>
</dbReference>
<evidence type="ECO:0000256" key="3">
    <source>
        <dbReference type="ARBA" id="ARBA00022840"/>
    </source>
</evidence>
<dbReference type="SMART" id="SM00382">
    <property type="entry name" value="AAA"/>
    <property type="match status" value="2"/>
</dbReference>